<reference evidence="2 3" key="1">
    <citation type="submission" date="2019-09" db="EMBL/GenBank/DDBJ databases">
        <authorList>
            <person name="Ou C."/>
        </authorList>
    </citation>
    <scope>NUCLEOTIDE SEQUENCE [LARGE SCALE GENOMIC DNA]</scope>
    <source>
        <strain evidence="2">S2</strain>
        <tissue evidence="2">Leaf</tissue>
    </source>
</reference>
<comment type="caution">
    <text evidence="2">The sequence shown here is derived from an EMBL/GenBank/DDBJ whole genome shotgun (WGS) entry which is preliminary data.</text>
</comment>
<sequence length="223" mass="25739">MEGTATAATEQRPDWLLYFEVWFLNLLDRLRQTERSWDDGYPLASLKQDFRFETGFEIDHQALGFENLRGFIIHGYSRICTVETVGRGRNQRLIIRPIKAPIGHISPAAEFFCVLLFAVAVGSKKLKHRAVFRKPSGRHEARPIPSSCTGRSEESVDYATEVEFCLQLPCNYQQRLSKKAYVLDETKDDLVSLNVFRKFGFRIIVILFGGDHRMIRYVSMSLR</sequence>
<protein>
    <recommendedName>
        <fullName evidence="1">HTH OST-type domain-containing protein</fullName>
    </recommendedName>
</protein>
<feature type="domain" description="HTH OST-type" evidence="1">
    <location>
        <begin position="34"/>
        <end position="89"/>
    </location>
</feature>
<evidence type="ECO:0000313" key="3">
    <source>
        <dbReference type="Proteomes" id="UP000327157"/>
    </source>
</evidence>
<evidence type="ECO:0000259" key="1">
    <source>
        <dbReference type="Pfam" id="PF12872"/>
    </source>
</evidence>
<gene>
    <name evidence="2" type="ORF">D8674_018408</name>
</gene>
<dbReference type="Proteomes" id="UP000327157">
    <property type="component" value="Chromosome 17"/>
</dbReference>
<evidence type="ECO:0000313" key="2">
    <source>
        <dbReference type="EMBL" id="KAB2610376.1"/>
    </source>
</evidence>
<dbReference type="AlphaFoldDB" id="A0A5N5G4R4"/>
<accession>A0A5N5G4R4</accession>
<dbReference type="InterPro" id="IPR025605">
    <property type="entry name" value="OST-HTH/LOTUS_dom"/>
</dbReference>
<dbReference type="Pfam" id="PF12872">
    <property type="entry name" value="OST-HTH"/>
    <property type="match status" value="1"/>
</dbReference>
<organism evidence="2 3">
    <name type="scientific">Pyrus ussuriensis x Pyrus communis</name>
    <dbReference type="NCBI Taxonomy" id="2448454"/>
    <lineage>
        <taxon>Eukaryota</taxon>
        <taxon>Viridiplantae</taxon>
        <taxon>Streptophyta</taxon>
        <taxon>Embryophyta</taxon>
        <taxon>Tracheophyta</taxon>
        <taxon>Spermatophyta</taxon>
        <taxon>Magnoliopsida</taxon>
        <taxon>eudicotyledons</taxon>
        <taxon>Gunneridae</taxon>
        <taxon>Pentapetalae</taxon>
        <taxon>rosids</taxon>
        <taxon>fabids</taxon>
        <taxon>Rosales</taxon>
        <taxon>Rosaceae</taxon>
        <taxon>Amygdaloideae</taxon>
        <taxon>Maleae</taxon>
        <taxon>Pyrus</taxon>
    </lineage>
</organism>
<dbReference type="EMBL" id="SMOL01000487">
    <property type="protein sequence ID" value="KAB2610376.1"/>
    <property type="molecule type" value="Genomic_DNA"/>
</dbReference>
<keyword evidence="3" id="KW-1185">Reference proteome</keyword>
<name>A0A5N5G4R4_9ROSA</name>
<reference evidence="2 3" key="3">
    <citation type="submission" date="2019-11" db="EMBL/GenBank/DDBJ databases">
        <title>A de novo genome assembly of a pear dwarfing rootstock.</title>
        <authorList>
            <person name="Wang F."/>
            <person name="Wang J."/>
            <person name="Li S."/>
            <person name="Zhang Y."/>
            <person name="Fang M."/>
            <person name="Ma L."/>
            <person name="Zhao Y."/>
            <person name="Jiang S."/>
        </authorList>
    </citation>
    <scope>NUCLEOTIDE SEQUENCE [LARGE SCALE GENOMIC DNA]</scope>
    <source>
        <strain evidence="2">S2</strain>
        <tissue evidence="2">Leaf</tissue>
    </source>
</reference>
<reference evidence="3" key="2">
    <citation type="submission" date="2019-10" db="EMBL/GenBank/DDBJ databases">
        <title>A de novo genome assembly of a pear dwarfing rootstock.</title>
        <authorList>
            <person name="Wang F."/>
            <person name="Wang J."/>
            <person name="Li S."/>
            <person name="Zhang Y."/>
            <person name="Fang M."/>
            <person name="Ma L."/>
            <person name="Zhao Y."/>
            <person name="Jiang S."/>
        </authorList>
    </citation>
    <scope>NUCLEOTIDE SEQUENCE [LARGE SCALE GENOMIC DNA]</scope>
</reference>
<proteinExistence type="predicted"/>